<organism evidence="2 3">
    <name type="scientific">Neisseria meningitidis serogroup B</name>
    <dbReference type="NCBI Taxonomy" id="491"/>
    <lineage>
        <taxon>Bacteria</taxon>
        <taxon>Pseudomonadati</taxon>
        <taxon>Pseudomonadota</taxon>
        <taxon>Betaproteobacteria</taxon>
        <taxon>Neisseriales</taxon>
        <taxon>Neisseriaceae</taxon>
        <taxon>Neisseria</taxon>
    </lineage>
</organism>
<evidence type="ECO:0000256" key="1">
    <source>
        <dbReference type="SAM" id="MobiDB-lite"/>
    </source>
</evidence>
<feature type="compositionally biased region" description="Gly residues" evidence="1">
    <location>
        <begin position="11"/>
        <end position="23"/>
    </location>
</feature>
<accession>A0A0H5DLW1</accession>
<dbReference type="EMBL" id="CVTF01000086">
    <property type="protein sequence ID" value="CRL92420.1"/>
    <property type="molecule type" value="Genomic_DNA"/>
</dbReference>
<dbReference type="Proteomes" id="UP000182715">
    <property type="component" value="Unassembled WGS sequence"/>
</dbReference>
<name>A0A0H5DLW1_NEIMI</name>
<feature type="region of interest" description="Disordered" evidence="1">
    <location>
        <begin position="1"/>
        <end position="38"/>
    </location>
</feature>
<evidence type="ECO:0000313" key="3">
    <source>
        <dbReference type="Proteomes" id="UP000182715"/>
    </source>
</evidence>
<reference evidence="2 3" key="1">
    <citation type="submission" date="2014-11" db="EMBL/GenBank/DDBJ databases">
        <authorList>
            <person name="Diene M.Seydina."/>
        </authorList>
    </citation>
    <scope>NUCLEOTIDE SEQUENCE [LARGE SCALE GENOMIC DNA]</scope>
    <source>
        <strain evidence="2 3">Neisseria meningitidis CHUV</strain>
    </source>
</reference>
<evidence type="ECO:0000313" key="2">
    <source>
        <dbReference type="EMBL" id="CRL92420.1"/>
    </source>
</evidence>
<protein>
    <submittedName>
        <fullName evidence="2">Uncharacterized protein</fullName>
    </submittedName>
</protein>
<proteinExistence type="predicted"/>
<feature type="compositionally biased region" description="Low complexity" evidence="1">
    <location>
        <begin position="1"/>
        <end position="10"/>
    </location>
</feature>
<sequence length="38" mass="3686">MADFAGEAAGECGGHGMLSGGSDGILCMPSEAVSGQER</sequence>
<dbReference type="AlphaFoldDB" id="A0A0H5DLW1"/>